<dbReference type="EMBL" id="JAFCIX010000024">
    <property type="protein sequence ID" value="KAH6600944.1"/>
    <property type="molecule type" value="Genomic_DNA"/>
</dbReference>
<name>A0ABQ8FMQ3_9FUNG</name>
<evidence type="ECO:0000313" key="4">
    <source>
        <dbReference type="Proteomes" id="UP001648503"/>
    </source>
</evidence>
<keyword evidence="4" id="KW-1185">Reference proteome</keyword>
<gene>
    <name evidence="3" type="ORF">BASA50_001949</name>
</gene>
<evidence type="ECO:0000256" key="1">
    <source>
        <dbReference type="SAM" id="MobiDB-lite"/>
    </source>
</evidence>
<dbReference type="Gene3D" id="1.25.40.90">
    <property type="match status" value="1"/>
</dbReference>
<dbReference type="Proteomes" id="UP001648503">
    <property type="component" value="Unassembled WGS sequence"/>
</dbReference>
<dbReference type="SUPFAM" id="SSF48464">
    <property type="entry name" value="ENTH/VHS domain"/>
    <property type="match status" value="1"/>
</dbReference>
<reference evidence="3 4" key="1">
    <citation type="submission" date="2021-02" db="EMBL/GenBank/DDBJ databases">
        <title>Variation within the Batrachochytrium salamandrivorans European outbreak.</title>
        <authorList>
            <person name="Kelly M."/>
            <person name="Pasmans F."/>
            <person name="Shea T.P."/>
            <person name="Munoz J.F."/>
            <person name="Carranza S."/>
            <person name="Cuomo C.A."/>
            <person name="Martel A."/>
        </authorList>
    </citation>
    <scope>NUCLEOTIDE SEQUENCE [LARGE SCALE GENOMIC DNA]</scope>
    <source>
        <strain evidence="3 4">AMFP18/2</strain>
    </source>
</reference>
<organism evidence="3 4">
    <name type="scientific">Batrachochytrium salamandrivorans</name>
    <dbReference type="NCBI Taxonomy" id="1357716"/>
    <lineage>
        <taxon>Eukaryota</taxon>
        <taxon>Fungi</taxon>
        <taxon>Fungi incertae sedis</taxon>
        <taxon>Chytridiomycota</taxon>
        <taxon>Chytridiomycota incertae sedis</taxon>
        <taxon>Chytridiomycetes</taxon>
        <taxon>Rhizophydiales</taxon>
        <taxon>Rhizophydiales incertae sedis</taxon>
        <taxon>Batrachochytrium</taxon>
    </lineage>
</organism>
<dbReference type="Pfam" id="PF03127">
    <property type="entry name" value="GAT"/>
    <property type="match status" value="1"/>
</dbReference>
<dbReference type="InterPro" id="IPR004152">
    <property type="entry name" value="GAT_dom"/>
</dbReference>
<feature type="region of interest" description="Disordered" evidence="1">
    <location>
        <begin position="421"/>
        <end position="478"/>
    </location>
</feature>
<feature type="region of interest" description="Disordered" evidence="1">
    <location>
        <begin position="1"/>
        <end position="39"/>
    </location>
</feature>
<dbReference type="SUPFAM" id="SSF89009">
    <property type="entry name" value="GAT-like domain"/>
    <property type="match status" value="1"/>
</dbReference>
<dbReference type="InterPro" id="IPR038425">
    <property type="entry name" value="GAT_sf"/>
</dbReference>
<feature type="compositionally biased region" description="Low complexity" evidence="1">
    <location>
        <begin position="1"/>
        <end position="27"/>
    </location>
</feature>
<feature type="domain" description="GAT" evidence="2">
    <location>
        <begin position="288"/>
        <end position="362"/>
    </location>
</feature>
<protein>
    <recommendedName>
        <fullName evidence="2">GAT domain-containing protein</fullName>
    </recommendedName>
</protein>
<evidence type="ECO:0000259" key="2">
    <source>
        <dbReference type="Pfam" id="PF03127"/>
    </source>
</evidence>
<feature type="compositionally biased region" description="Polar residues" evidence="1">
    <location>
        <begin position="28"/>
        <end position="37"/>
    </location>
</feature>
<dbReference type="InterPro" id="IPR008942">
    <property type="entry name" value="ENTH_VHS"/>
</dbReference>
<sequence>MFGSSNRNNSNSSSSNNNTNSNSINDSYQMIGSSSNHPSPPSIKSSLLAKLKLFGGKTKEITLLLDEATAESLKRVDWAKAKQAVSLASSTNSGPETVISLLLDKLTKGPIQQTYSLYVIHWLLQHQNTAFYAKLCDAGNLDRLFDIWVSKDFSPESKVLLAAIVDQIPSFRDQVLEKNLLDLRSKAAERDLMGGYEAEFIFFDLPETGLTSLADLQSIRMAEVMSQPIINIPAHYTVQQQQPQPFVRQYYTSPQSQPPPQGRRSSLVAQQPQILILDYAAHVQVVLSNASMLIEAINFADHSNALNQNTIVQEFRNNCISLRQTTNQFLQQGALTEAAIAALVDCNDKLSDAFRVYDEALERQLVQRAIEQSRTGKEPTPKDTALDSAQEAQEAEQLRIALEQSRIQVLRSPNALWELPSEIPDAKDKSQIGSSSSSSAPIPYTIGGSTSLLPTPVASASNHSKGNNESSTNTANKNDIYDLISFK</sequence>
<feature type="region of interest" description="Disordered" evidence="1">
    <location>
        <begin position="370"/>
        <end position="392"/>
    </location>
</feature>
<dbReference type="Gene3D" id="1.20.58.160">
    <property type="match status" value="1"/>
</dbReference>
<feature type="compositionally biased region" description="Polar residues" evidence="1">
    <location>
        <begin position="447"/>
        <end position="477"/>
    </location>
</feature>
<evidence type="ECO:0000313" key="3">
    <source>
        <dbReference type="EMBL" id="KAH6600944.1"/>
    </source>
</evidence>
<proteinExistence type="predicted"/>
<accession>A0ABQ8FMQ3</accession>
<feature type="compositionally biased region" description="Basic and acidic residues" evidence="1">
    <location>
        <begin position="374"/>
        <end position="385"/>
    </location>
</feature>
<comment type="caution">
    <text evidence="3">The sequence shown here is derived from an EMBL/GenBank/DDBJ whole genome shotgun (WGS) entry which is preliminary data.</text>
</comment>